<feature type="domain" description="Trichome birefringence-like C-terminal" evidence="7">
    <location>
        <begin position="54"/>
        <end position="342"/>
    </location>
</feature>
<dbReference type="Pfam" id="PF14416">
    <property type="entry name" value="PMR5N"/>
    <property type="match status" value="1"/>
</dbReference>
<dbReference type="eggNOG" id="ENOG502QS9I">
    <property type="taxonomic scope" value="Eukaryota"/>
</dbReference>
<keyword evidence="4" id="KW-0735">Signal-anchor</keyword>
<dbReference type="Proteomes" id="UP000001514">
    <property type="component" value="Unassembled WGS sequence"/>
</dbReference>
<evidence type="ECO:0000256" key="3">
    <source>
        <dbReference type="ARBA" id="ARBA00022692"/>
    </source>
</evidence>
<keyword evidence="6" id="KW-0472">Membrane</keyword>
<dbReference type="GO" id="GO:0005794">
    <property type="term" value="C:Golgi apparatus"/>
    <property type="evidence" value="ECO:0000318"/>
    <property type="project" value="GO_Central"/>
</dbReference>
<proteinExistence type="inferred from homology"/>
<evidence type="ECO:0000256" key="6">
    <source>
        <dbReference type="ARBA" id="ARBA00023136"/>
    </source>
</evidence>
<feature type="non-terminal residue" evidence="9">
    <location>
        <position position="345"/>
    </location>
</feature>
<comment type="subcellular location">
    <subcellularLocation>
        <location evidence="1">Membrane</location>
        <topology evidence="1">Single-pass membrane protein</topology>
    </subcellularLocation>
</comment>
<dbReference type="FunCoup" id="D8QU33">
    <property type="interactions" value="210"/>
</dbReference>
<sequence length="345" mass="39295">CDYSRGRWVYDPQRQALYNESCVDIFKGWNCVRNQRSNAGSVLRWRWQPDRCDLARLDPAKLLENLQGKNIGFVGDSLNRNMYASLVCTLKQAASKDFKKWRPIGSDKGITFLGYNVTVAYHRTNLLARYGEWKASADGGPLEEHGYKQGYRVDVDIPQSTWSEAPQFYDILVISTGHWWFAPEKFNPVTSPMLFFENGKPIVPPKSPREGLDLTLKYMLSFAEQNMKPGGIKFLRTQSPRHFDGGDWYQGGKCHRSGPLKLAEVEEMFSPANKGVNKEVRLVNEHLFRAASASSTFRLLNITHLSEFRADGHPSTSAKKQHEDCMHWCLPGVTDTWNEILGALI</sequence>
<dbReference type="STRING" id="88036.D8QU33"/>
<evidence type="ECO:0000259" key="8">
    <source>
        <dbReference type="Pfam" id="PF14416"/>
    </source>
</evidence>
<dbReference type="AlphaFoldDB" id="D8QU33"/>
<dbReference type="Pfam" id="PF13839">
    <property type="entry name" value="PC-Esterase"/>
    <property type="match status" value="1"/>
</dbReference>
<dbReference type="InParanoid" id="D8QU33"/>
<evidence type="ECO:0000256" key="2">
    <source>
        <dbReference type="ARBA" id="ARBA00007727"/>
    </source>
</evidence>
<comment type="similarity">
    <text evidence="2">Belongs to the PC-esterase family. TBL subfamily.</text>
</comment>
<dbReference type="GO" id="GO:0016413">
    <property type="term" value="F:O-acetyltransferase activity"/>
    <property type="evidence" value="ECO:0000318"/>
    <property type="project" value="GO_Central"/>
</dbReference>
<feature type="domain" description="Trichome birefringence-like N-terminal" evidence="8">
    <location>
        <begin position="1"/>
        <end position="53"/>
    </location>
</feature>
<dbReference type="KEGG" id="smo:SELMODRAFT_65031"/>
<keyword evidence="3" id="KW-0812">Transmembrane</keyword>
<dbReference type="InterPro" id="IPR029962">
    <property type="entry name" value="TBL"/>
</dbReference>
<dbReference type="PANTHER" id="PTHR32285:SF12">
    <property type="entry name" value="PROTEIN TRICHOME BIREFRINGENCE-LIKE 13"/>
    <property type="match status" value="1"/>
</dbReference>
<feature type="non-terminal residue" evidence="9">
    <location>
        <position position="1"/>
    </location>
</feature>
<dbReference type="GO" id="GO:0016020">
    <property type="term" value="C:membrane"/>
    <property type="evidence" value="ECO:0007669"/>
    <property type="project" value="UniProtKB-SubCell"/>
</dbReference>
<keyword evidence="10" id="KW-1185">Reference proteome</keyword>
<dbReference type="InterPro" id="IPR026057">
    <property type="entry name" value="TBL_C"/>
</dbReference>
<evidence type="ECO:0000256" key="5">
    <source>
        <dbReference type="ARBA" id="ARBA00022989"/>
    </source>
</evidence>
<evidence type="ECO:0000256" key="1">
    <source>
        <dbReference type="ARBA" id="ARBA00004167"/>
    </source>
</evidence>
<organism evidence="10">
    <name type="scientific">Selaginella moellendorffii</name>
    <name type="common">Spikemoss</name>
    <dbReference type="NCBI Taxonomy" id="88036"/>
    <lineage>
        <taxon>Eukaryota</taxon>
        <taxon>Viridiplantae</taxon>
        <taxon>Streptophyta</taxon>
        <taxon>Embryophyta</taxon>
        <taxon>Tracheophyta</taxon>
        <taxon>Lycopodiopsida</taxon>
        <taxon>Selaginellales</taxon>
        <taxon>Selaginellaceae</taxon>
        <taxon>Selaginella</taxon>
    </lineage>
</organism>
<name>D8QU33_SELML</name>
<dbReference type="EMBL" id="GL377567">
    <property type="protein sequence ID" value="EFJ36230.1"/>
    <property type="molecule type" value="Genomic_DNA"/>
</dbReference>
<protein>
    <submittedName>
        <fullName evidence="9">Uncharacterized protein</fullName>
    </submittedName>
</protein>
<dbReference type="PANTHER" id="PTHR32285">
    <property type="entry name" value="PROTEIN TRICHOME BIREFRINGENCE-LIKE 9-RELATED"/>
    <property type="match status" value="1"/>
</dbReference>
<gene>
    <name evidence="9" type="ORF">SELMODRAFT_65031</name>
</gene>
<dbReference type="HOGENOM" id="CLU_020953_1_0_1"/>
<evidence type="ECO:0000313" key="9">
    <source>
        <dbReference type="EMBL" id="EFJ36230.1"/>
    </source>
</evidence>
<evidence type="ECO:0000313" key="10">
    <source>
        <dbReference type="Proteomes" id="UP000001514"/>
    </source>
</evidence>
<dbReference type="OrthoDB" id="630188at2759"/>
<evidence type="ECO:0000259" key="7">
    <source>
        <dbReference type="Pfam" id="PF13839"/>
    </source>
</evidence>
<evidence type="ECO:0000256" key="4">
    <source>
        <dbReference type="ARBA" id="ARBA00022968"/>
    </source>
</evidence>
<accession>D8QU33</accession>
<keyword evidence="5" id="KW-1133">Transmembrane helix</keyword>
<dbReference type="OMA" id="YIMINTG"/>
<dbReference type="InterPro" id="IPR025846">
    <property type="entry name" value="TBL_N"/>
</dbReference>
<dbReference type="Gramene" id="EFJ36230">
    <property type="protein sequence ID" value="EFJ36230"/>
    <property type="gene ID" value="SELMODRAFT_65031"/>
</dbReference>
<reference evidence="9 10" key="1">
    <citation type="journal article" date="2011" name="Science">
        <title>The Selaginella genome identifies genetic changes associated with the evolution of vascular plants.</title>
        <authorList>
            <person name="Banks J.A."/>
            <person name="Nishiyama T."/>
            <person name="Hasebe M."/>
            <person name="Bowman J.L."/>
            <person name="Gribskov M."/>
            <person name="dePamphilis C."/>
            <person name="Albert V.A."/>
            <person name="Aono N."/>
            <person name="Aoyama T."/>
            <person name="Ambrose B.A."/>
            <person name="Ashton N.W."/>
            <person name="Axtell M.J."/>
            <person name="Barker E."/>
            <person name="Barker M.S."/>
            <person name="Bennetzen J.L."/>
            <person name="Bonawitz N.D."/>
            <person name="Chapple C."/>
            <person name="Cheng C."/>
            <person name="Correa L.G."/>
            <person name="Dacre M."/>
            <person name="DeBarry J."/>
            <person name="Dreyer I."/>
            <person name="Elias M."/>
            <person name="Engstrom E.M."/>
            <person name="Estelle M."/>
            <person name="Feng L."/>
            <person name="Finet C."/>
            <person name="Floyd S.K."/>
            <person name="Frommer W.B."/>
            <person name="Fujita T."/>
            <person name="Gramzow L."/>
            <person name="Gutensohn M."/>
            <person name="Harholt J."/>
            <person name="Hattori M."/>
            <person name="Heyl A."/>
            <person name="Hirai T."/>
            <person name="Hiwatashi Y."/>
            <person name="Ishikawa M."/>
            <person name="Iwata M."/>
            <person name="Karol K.G."/>
            <person name="Koehler B."/>
            <person name="Kolukisaoglu U."/>
            <person name="Kubo M."/>
            <person name="Kurata T."/>
            <person name="Lalonde S."/>
            <person name="Li K."/>
            <person name="Li Y."/>
            <person name="Litt A."/>
            <person name="Lyons E."/>
            <person name="Manning G."/>
            <person name="Maruyama T."/>
            <person name="Michael T.P."/>
            <person name="Mikami K."/>
            <person name="Miyazaki S."/>
            <person name="Morinaga S."/>
            <person name="Murata T."/>
            <person name="Mueller-Roeber B."/>
            <person name="Nelson D.R."/>
            <person name="Obara M."/>
            <person name="Oguri Y."/>
            <person name="Olmstead R.G."/>
            <person name="Onodera N."/>
            <person name="Petersen B.L."/>
            <person name="Pils B."/>
            <person name="Prigge M."/>
            <person name="Rensing S.A."/>
            <person name="Riano-Pachon D.M."/>
            <person name="Roberts A.W."/>
            <person name="Sato Y."/>
            <person name="Scheller H.V."/>
            <person name="Schulz B."/>
            <person name="Schulz C."/>
            <person name="Shakirov E.V."/>
            <person name="Shibagaki N."/>
            <person name="Shinohara N."/>
            <person name="Shippen D.E."/>
            <person name="Soerensen I."/>
            <person name="Sotooka R."/>
            <person name="Sugimoto N."/>
            <person name="Sugita M."/>
            <person name="Sumikawa N."/>
            <person name="Tanurdzic M."/>
            <person name="Theissen G."/>
            <person name="Ulvskov P."/>
            <person name="Wakazuki S."/>
            <person name="Weng J.K."/>
            <person name="Willats W.W."/>
            <person name="Wipf D."/>
            <person name="Wolf P.G."/>
            <person name="Yang L."/>
            <person name="Zimmer A.D."/>
            <person name="Zhu Q."/>
            <person name="Mitros T."/>
            <person name="Hellsten U."/>
            <person name="Loque D."/>
            <person name="Otillar R."/>
            <person name="Salamov A."/>
            <person name="Schmutz J."/>
            <person name="Shapiro H."/>
            <person name="Lindquist E."/>
            <person name="Lucas S."/>
            <person name="Rokhsar D."/>
            <person name="Grigoriev I.V."/>
        </authorList>
    </citation>
    <scope>NUCLEOTIDE SEQUENCE [LARGE SCALE GENOMIC DNA]</scope>
</reference>